<feature type="domain" description="GH3 C-terminal" evidence="2">
    <location>
        <begin position="434"/>
        <end position="547"/>
    </location>
</feature>
<evidence type="ECO:0000259" key="1">
    <source>
        <dbReference type="Pfam" id="PF23571"/>
    </source>
</evidence>
<dbReference type="Pfam" id="PF23572">
    <property type="entry name" value="GH3_C"/>
    <property type="match status" value="1"/>
</dbReference>
<dbReference type="PANTHER" id="PTHR31901">
    <property type="entry name" value="GH3 DOMAIN-CONTAINING PROTEIN"/>
    <property type="match status" value="1"/>
</dbReference>
<dbReference type="RefSeq" id="WP_181737638.1">
    <property type="nucleotide sequence ID" value="NZ_JACEOL010000009.1"/>
</dbReference>
<dbReference type="PANTHER" id="PTHR31901:SF9">
    <property type="entry name" value="GH3 DOMAIN-CONTAINING PROTEIN"/>
    <property type="match status" value="1"/>
</dbReference>
<dbReference type="Proteomes" id="UP000538292">
    <property type="component" value="Unassembled WGS sequence"/>
</dbReference>
<name>A0A7W1XQ93_9BACL</name>
<reference evidence="3 4" key="1">
    <citation type="submission" date="2020-07" db="EMBL/GenBank/DDBJ databases">
        <title>Thermoactinomyces phylogeny.</title>
        <authorList>
            <person name="Dunlap C."/>
        </authorList>
    </citation>
    <scope>NUCLEOTIDE SEQUENCE [LARGE SCALE GENOMIC DNA]</scope>
    <source>
        <strain evidence="3 4">AMNI-1</strain>
    </source>
</reference>
<proteinExistence type="predicted"/>
<feature type="domain" description="GH3 middle" evidence="1">
    <location>
        <begin position="345"/>
        <end position="417"/>
    </location>
</feature>
<evidence type="ECO:0000259" key="2">
    <source>
        <dbReference type="Pfam" id="PF23572"/>
    </source>
</evidence>
<gene>
    <name evidence="3" type="ORF">H2C83_02960</name>
</gene>
<evidence type="ECO:0000313" key="4">
    <source>
        <dbReference type="Proteomes" id="UP000538292"/>
    </source>
</evidence>
<dbReference type="GO" id="GO:0016881">
    <property type="term" value="F:acid-amino acid ligase activity"/>
    <property type="evidence" value="ECO:0007669"/>
    <property type="project" value="TreeGrafter"/>
</dbReference>
<dbReference type="EMBL" id="JACEOL010000009">
    <property type="protein sequence ID" value="MBA4601302.1"/>
    <property type="molecule type" value="Genomic_DNA"/>
</dbReference>
<comment type="caution">
    <text evidence="3">The sequence shown here is derived from an EMBL/GenBank/DDBJ whole genome shotgun (WGS) entry which is preliminary data.</text>
</comment>
<protein>
    <submittedName>
        <fullName evidence="3">GH3 auxin-responsive promoter family protein</fullName>
    </submittedName>
</protein>
<keyword evidence="4" id="KW-1185">Reference proteome</keyword>
<dbReference type="GO" id="GO:0005737">
    <property type="term" value="C:cytoplasm"/>
    <property type="evidence" value="ECO:0007669"/>
    <property type="project" value="TreeGrafter"/>
</dbReference>
<dbReference type="AlphaFoldDB" id="A0A7W1XQ93"/>
<evidence type="ECO:0000313" key="3">
    <source>
        <dbReference type="EMBL" id="MBA4601302.1"/>
    </source>
</evidence>
<dbReference type="InterPro" id="IPR004993">
    <property type="entry name" value="GH3"/>
</dbReference>
<sequence>MAVVQKILGFTMNVAADKYRKKFEEDTRRATEVNQAVLMEILKLNSESEYGRKYQFSSITSAEDYQKKVPLTTYEDYRPYIERMADGETNVLTSLPVIYFGQSSGTTGKSKLIPVTATSRKVVNSNMMLLTQGMLLKAVPGARSGGRGLFLMNSVKAGSTRGGIPIGAATSGGMNSMKFIVPYMWTSPPEILQLKDQRTALYLHLLFALQEIDLAYINAPFPSTILQLFRLLEQEWPNLAEDLGEGKINKHLELEQDIRLRLTRRMSPDAKRAEQLAAEAQQGMENIALRLWPKIQYLCCVAGGSFRIYMDKLRRYTGTIPYYSAVYGSTEAMIGICTRMNDVTYVVTPRTAYHEFIPVAESEMSNPTVLNLGQLEKGESYEVVVTNQAGLYRYKLGDVVKVVDYFNGSPVIEFLYRKGQLLNVAAEKTSEDAVLAALRHAARQWGTDLLDYTTSIDLDGPVGRYVFYVEVQEPEKATDITAWQEILEKALQQANPRYEAGIKAGRIANLLLNIVKPGCFQHLKQELILRGASENQVKIPRLLNNQELKNILDQHIWKSGD</sequence>
<dbReference type="InterPro" id="IPR055377">
    <property type="entry name" value="GH3_M"/>
</dbReference>
<dbReference type="InterPro" id="IPR055378">
    <property type="entry name" value="GH3_C"/>
</dbReference>
<organism evidence="3 4">
    <name type="scientific">Thermoactinomyces mirandus</name>
    <dbReference type="NCBI Taxonomy" id="2756294"/>
    <lineage>
        <taxon>Bacteria</taxon>
        <taxon>Bacillati</taxon>
        <taxon>Bacillota</taxon>
        <taxon>Bacilli</taxon>
        <taxon>Bacillales</taxon>
        <taxon>Thermoactinomycetaceae</taxon>
        <taxon>Thermoactinomyces</taxon>
    </lineage>
</organism>
<dbReference type="Pfam" id="PF23571">
    <property type="entry name" value="GH3_M"/>
    <property type="match status" value="1"/>
</dbReference>
<accession>A0A7W1XQ93</accession>
<dbReference type="Pfam" id="PF03321">
    <property type="entry name" value="GH3"/>
    <property type="match status" value="1"/>
</dbReference>